<evidence type="ECO:0000313" key="3">
    <source>
        <dbReference type="Proteomes" id="UP000694680"/>
    </source>
</evidence>
<accession>A0A8C5EU60</accession>
<dbReference type="Pfam" id="PF04711">
    <property type="entry name" value="ApoA-II"/>
    <property type="match status" value="1"/>
</dbReference>
<dbReference type="Gene3D" id="6.10.250.100">
    <property type="match status" value="1"/>
</dbReference>
<protein>
    <submittedName>
        <fullName evidence="2">Type-4 ice-structuring protein LS-12-like</fullName>
    </submittedName>
</protein>
<feature type="signal peptide" evidence="1">
    <location>
        <begin position="1"/>
        <end position="41"/>
    </location>
</feature>
<organism evidence="2 3">
    <name type="scientific">Gouania willdenowi</name>
    <name type="common">Blunt-snouted clingfish</name>
    <name type="synonym">Lepadogaster willdenowi</name>
    <dbReference type="NCBI Taxonomy" id="441366"/>
    <lineage>
        <taxon>Eukaryota</taxon>
        <taxon>Metazoa</taxon>
        <taxon>Chordata</taxon>
        <taxon>Craniata</taxon>
        <taxon>Vertebrata</taxon>
        <taxon>Euteleostomi</taxon>
        <taxon>Actinopterygii</taxon>
        <taxon>Neopterygii</taxon>
        <taxon>Teleostei</taxon>
        <taxon>Neoteleostei</taxon>
        <taxon>Acanthomorphata</taxon>
        <taxon>Ovalentaria</taxon>
        <taxon>Blenniimorphae</taxon>
        <taxon>Blenniiformes</taxon>
        <taxon>Gobiesocoidei</taxon>
        <taxon>Gobiesocidae</taxon>
        <taxon>Gobiesocinae</taxon>
        <taxon>Gouania</taxon>
    </lineage>
</organism>
<reference evidence="2" key="1">
    <citation type="submission" date="2020-06" db="EMBL/GenBank/DDBJ databases">
        <authorList>
            <consortium name="Wellcome Sanger Institute Data Sharing"/>
        </authorList>
    </citation>
    <scope>NUCLEOTIDE SEQUENCE [LARGE SCALE GENOMIC DNA]</scope>
</reference>
<dbReference type="AlphaFoldDB" id="A0A8C5EU60"/>
<reference evidence="2" key="3">
    <citation type="submission" date="2025-09" db="UniProtKB">
        <authorList>
            <consortium name="Ensembl"/>
        </authorList>
    </citation>
    <scope>IDENTIFICATION</scope>
</reference>
<name>A0A8C5EU60_GOUWI</name>
<dbReference type="OrthoDB" id="8446556at2759"/>
<dbReference type="GO" id="GO:0042157">
    <property type="term" value="P:lipoprotein metabolic process"/>
    <property type="evidence" value="ECO:0007669"/>
    <property type="project" value="InterPro"/>
</dbReference>
<dbReference type="GO" id="GO:0006869">
    <property type="term" value="P:lipid transport"/>
    <property type="evidence" value="ECO:0007669"/>
    <property type="project" value="InterPro"/>
</dbReference>
<feature type="chain" id="PRO_5034175310" evidence="1">
    <location>
        <begin position="42"/>
        <end position="151"/>
    </location>
</feature>
<dbReference type="Ensembl" id="ENSGWIT00000026996.1">
    <property type="protein sequence ID" value="ENSGWIP00000024678.1"/>
    <property type="gene ID" value="ENSGWIG00000013077.1"/>
</dbReference>
<gene>
    <name evidence="2" type="primary">afp4</name>
</gene>
<keyword evidence="1" id="KW-0732">Signal</keyword>
<keyword evidence="3" id="KW-1185">Reference proteome</keyword>
<sequence length="151" mass="16760">MKAPSGPHSTATQVQPTQSATMKFSLIAAVVVLALAQGSFAQDAPNMDLESITQYFEELKTKMTKELTTFMENQDLANQAQTFLEDKKTQLEPLVTQFQAQIKSAATTVEEQIQPLAANVQTQIQPLIDNFQNQMQELMKKIKDQTLAIAN</sequence>
<evidence type="ECO:0000313" key="2">
    <source>
        <dbReference type="Ensembl" id="ENSGWIP00000024678.1"/>
    </source>
</evidence>
<evidence type="ECO:0000256" key="1">
    <source>
        <dbReference type="SAM" id="SignalP"/>
    </source>
</evidence>
<reference evidence="2" key="2">
    <citation type="submission" date="2025-08" db="UniProtKB">
        <authorList>
            <consortium name="Ensembl"/>
        </authorList>
    </citation>
    <scope>IDENTIFICATION</scope>
</reference>
<dbReference type="GO" id="GO:0005576">
    <property type="term" value="C:extracellular region"/>
    <property type="evidence" value="ECO:0007669"/>
    <property type="project" value="InterPro"/>
</dbReference>
<dbReference type="GO" id="GO:0008289">
    <property type="term" value="F:lipid binding"/>
    <property type="evidence" value="ECO:0007669"/>
    <property type="project" value="InterPro"/>
</dbReference>
<dbReference type="Proteomes" id="UP000694680">
    <property type="component" value="Chromosome 11"/>
</dbReference>
<proteinExistence type="predicted"/>
<dbReference type="InterPro" id="IPR006801">
    <property type="entry name" value="ApoA-II"/>
</dbReference>
<dbReference type="SUPFAM" id="SSF47162">
    <property type="entry name" value="Apolipoprotein"/>
    <property type="match status" value="1"/>
</dbReference>